<dbReference type="EMBL" id="JRWP01000071">
    <property type="protein sequence ID" value="KGY06813.1"/>
    <property type="molecule type" value="Genomic_DNA"/>
</dbReference>
<keyword evidence="1" id="KW-0472">Membrane</keyword>
<protein>
    <submittedName>
        <fullName evidence="2">Uncharacterized protein</fullName>
    </submittedName>
</protein>
<keyword evidence="1" id="KW-0812">Transmembrane</keyword>
<organism evidence="2 3">
    <name type="scientific">Photobacterium sp. (strain ATCC 43367)</name>
    <dbReference type="NCBI Taxonomy" id="379097"/>
    <lineage>
        <taxon>Bacteria</taxon>
        <taxon>Pseudomonadati</taxon>
        <taxon>Pseudomonadota</taxon>
        <taxon>Gammaproteobacteria</taxon>
        <taxon>Vibrionales</taxon>
        <taxon>Vibrionaceae</taxon>
        <taxon>Vibrio</taxon>
        <taxon>Vibrio oreintalis group</taxon>
    </lineage>
</organism>
<evidence type="ECO:0000256" key="1">
    <source>
        <dbReference type="SAM" id="Phobius"/>
    </source>
</evidence>
<comment type="caution">
    <text evidence="2">The sequence shown here is derived from an EMBL/GenBank/DDBJ whole genome shotgun (WGS) entry which is preliminary data.</text>
</comment>
<dbReference type="RefSeq" id="WP_038193477.1">
    <property type="nucleotide sequence ID" value="NZ_JRWP01000071.1"/>
</dbReference>
<proteinExistence type="predicted"/>
<evidence type="ECO:0000313" key="2">
    <source>
        <dbReference type="EMBL" id="KGY06813.1"/>
    </source>
</evidence>
<reference evidence="2 3" key="1">
    <citation type="submission" date="2014-10" db="EMBL/GenBank/DDBJ databases">
        <title>Genome sequencing of Vibrio sinaloensis T08.</title>
        <authorList>
            <person name="Chan K.-G."/>
            <person name="Mohamad N.I."/>
        </authorList>
    </citation>
    <scope>NUCLEOTIDE SEQUENCE [LARGE SCALE GENOMIC DNA]</scope>
    <source>
        <strain evidence="2 3">T08</strain>
    </source>
</reference>
<sequence length="163" mass="18484">MNTNDDIFIRVIRYAVDKDKPFDLLGMYDDLGISNEQRHMLTEQIASGVLLAHQTSTQIVHRKVREHSSGVEVWCSAQDRFRLLEYQELTEARQSSLEANKMATKAIVISIVSFLCSIGFSLYQINNPISLPEKHYSNLSQINSTLLQNMTSSCEGEGKLTEK</sequence>
<keyword evidence="1" id="KW-1133">Transmembrane helix</keyword>
<dbReference type="Proteomes" id="UP000030451">
    <property type="component" value="Unassembled WGS sequence"/>
</dbReference>
<accession>A0A0A5JFN1</accession>
<feature type="transmembrane region" description="Helical" evidence="1">
    <location>
        <begin position="103"/>
        <end position="123"/>
    </location>
</feature>
<dbReference type="AlphaFoldDB" id="A0A0A5JFN1"/>
<gene>
    <name evidence="2" type="ORF">NM06_20460</name>
</gene>
<name>A0A0A5JFN1_PHOS4</name>
<evidence type="ECO:0000313" key="3">
    <source>
        <dbReference type="Proteomes" id="UP000030451"/>
    </source>
</evidence>
<dbReference type="OrthoDB" id="9942329at2"/>